<dbReference type="Pfam" id="PF13432">
    <property type="entry name" value="TPR_16"/>
    <property type="match status" value="2"/>
</dbReference>
<dbReference type="SUPFAM" id="SSF48452">
    <property type="entry name" value="TPR-like"/>
    <property type="match status" value="2"/>
</dbReference>
<evidence type="ECO:0000313" key="2">
    <source>
        <dbReference type="EMBL" id="NNF06372.1"/>
    </source>
</evidence>
<accession>A0A7Y2E8H0</accession>
<dbReference type="PANTHER" id="PTHR12558">
    <property type="entry name" value="CELL DIVISION CYCLE 16,23,27"/>
    <property type="match status" value="1"/>
</dbReference>
<feature type="repeat" description="TPR" evidence="1">
    <location>
        <begin position="138"/>
        <end position="171"/>
    </location>
</feature>
<gene>
    <name evidence="2" type="ORF">HKN21_06400</name>
</gene>
<dbReference type="Proteomes" id="UP000547674">
    <property type="component" value="Unassembled WGS sequence"/>
</dbReference>
<organism evidence="2 3">
    <name type="scientific">Eiseniibacteriota bacterium</name>
    <dbReference type="NCBI Taxonomy" id="2212470"/>
    <lineage>
        <taxon>Bacteria</taxon>
        <taxon>Candidatus Eiseniibacteriota</taxon>
    </lineage>
</organism>
<dbReference type="PROSITE" id="PS50293">
    <property type="entry name" value="TPR_REGION"/>
    <property type="match status" value="1"/>
</dbReference>
<dbReference type="PROSITE" id="PS50005">
    <property type="entry name" value="TPR"/>
    <property type="match status" value="2"/>
</dbReference>
<proteinExistence type="predicted"/>
<keyword evidence="1" id="KW-0802">TPR repeat</keyword>
<comment type="caution">
    <text evidence="2">The sequence shown here is derived from an EMBL/GenBank/DDBJ whole genome shotgun (WGS) entry which is preliminary data.</text>
</comment>
<protein>
    <submittedName>
        <fullName evidence="2">Tetratricopeptide repeat protein</fullName>
    </submittedName>
</protein>
<evidence type="ECO:0000313" key="3">
    <source>
        <dbReference type="Proteomes" id="UP000547674"/>
    </source>
</evidence>
<dbReference type="SMART" id="SM00028">
    <property type="entry name" value="TPR"/>
    <property type="match status" value="5"/>
</dbReference>
<name>A0A7Y2E8H0_UNCEI</name>
<sequence length="415" mass="47658">MAWLMLARLRYNEGEYELATELLEKAKANRDALTGLEQHFISILEARLARDDDALQAMITQLILDYPDNVEALCFAANRAFFKGDTEEAVVLYERILRDFPHRGEAYNMIGYAKAELEEWDASVEAFQKYTFLYPDQPNPHDSLGELYLRTGRYDEALSEFEKAIQIKHDFGWAWYHRAQALFATGRFMEALECIAEGREAAPGSPTDAGWSRTEAVVHIHRGDITAGHDLMNETISAHPNMASNFFISCRLYAEEGKLDLARERLQDFIEIAYKDASEEKLEKMRDDYAYNELSAFIAMQDGDWELALKHLTAADGKSEAWWLAERVRYERMQALVELGRATEALEYAKDEIFTINPVQSNANYWAGRANEDLGAFEEAIKYYDRVLNVLNLADRDHPLVEDAQERKEKLLTTS</sequence>
<feature type="repeat" description="TPR" evidence="1">
    <location>
        <begin position="104"/>
        <end position="137"/>
    </location>
</feature>
<dbReference type="PANTHER" id="PTHR12558:SF13">
    <property type="entry name" value="CELL DIVISION CYCLE PROTEIN 27 HOMOLOG"/>
    <property type="match status" value="1"/>
</dbReference>
<reference evidence="2 3" key="1">
    <citation type="submission" date="2020-03" db="EMBL/GenBank/DDBJ databases">
        <title>Metabolic flexibility allows generalist bacteria to become dominant in a frequently disturbed ecosystem.</title>
        <authorList>
            <person name="Chen Y.-J."/>
            <person name="Leung P.M."/>
            <person name="Bay S.K."/>
            <person name="Hugenholtz P."/>
            <person name="Kessler A.J."/>
            <person name="Shelley G."/>
            <person name="Waite D.W."/>
            <person name="Cook P.L."/>
            <person name="Greening C."/>
        </authorList>
    </citation>
    <scope>NUCLEOTIDE SEQUENCE [LARGE SCALE GENOMIC DNA]</scope>
    <source>
        <strain evidence="2">SS_bin_28</strain>
    </source>
</reference>
<dbReference type="Pfam" id="PF14559">
    <property type="entry name" value="TPR_19"/>
    <property type="match status" value="1"/>
</dbReference>
<dbReference type="Gene3D" id="1.25.40.10">
    <property type="entry name" value="Tetratricopeptide repeat domain"/>
    <property type="match status" value="2"/>
</dbReference>
<dbReference type="EMBL" id="JABDJR010000241">
    <property type="protein sequence ID" value="NNF06372.1"/>
    <property type="molecule type" value="Genomic_DNA"/>
</dbReference>
<dbReference type="InterPro" id="IPR019734">
    <property type="entry name" value="TPR_rpt"/>
</dbReference>
<dbReference type="InterPro" id="IPR011990">
    <property type="entry name" value="TPR-like_helical_dom_sf"/>
</dbReference>
<evidence type="ECO:0000256" key="1">
    <source>
        <dbReference type="PROSITE-ProRule" id="PRU00339"/>
    </source>
</evidence>
<dbReference type="AlphaFoldDB" id="A0A7Y2E8H0"/>